<dbReference type="PANTHER" id="PTHR30069">
    <property type="entry name" value="TONB-DEPENDENT OUTER MEMBRANE RECEPTOR"/>
    <property type="match status" value="1"/>
</dbReference>
<dbReference type="Gene3D" id="2.40.170.20">
    <property type="entry name" value="TonB-dependent receptor, beta-barrel domain"/>
    <property type="match status" value="1"/>
</dbReference>
<evidence type="ECO:0000313" key="14">
    <source>
        <dbReference type="Proteomes" id="UP000437131"/>
    </source>
</evidence>
<dbReference type="CDD" id="cd01347">
    <property type="entry name" value="ligand_gated_channel"/>
    <property type="match status" value="1"/>
</dbReference>
<evidence type="ECO:0000259" key="11">
    <source>
        <dbReference type="Pfam" id="PF07715"/>
    </source>
</evidence>
<organism evidence="13 14">
    <name type="scientific">Cyanobacterium aponinum 0216</name>
    <dbReference type="NCBI Taxonomy" id="2676140"/>
    <lineage>
        <taxon>Bacteria</taxon>
        <taxon>Bacillati</taxon>
        <taxon>Cyanobacteriota</taxon>
        <taxon>Cyanophyceae</taxon>
        <taxon>Oscillatoriophycideae</taxon>
        <taxon>Chroococcales</taxon>
        <taxon>Geminocystaceae</taxon>
        <taxon>Cyanobacterium</taxon>
    </lineage>
</organism>
<evidence type="ECO:0000256" key="4">
    <source>
        <dbReference type="ARBA" id="ARBA00022692"/>
    </source>
</evidence>
<name>A0A844GVJ9_9CHRO</name>
<dbReference type="InterPro" id="IPR000531">
    <property type="entry name" value="Beta-barrel_TonB"/>
</dbReference>
<gene>
    <name evidence="13" type="ORF">GGC33_16460</name>
</gene>
<dbReference type="PANTHER" id="PTHR30069:SF42">
    <property type="entry name" value="FERRIC AEROBACTIN RECEPTOR"/>
    <property type="match status" value="1"/>
</dbReference>
<feature type="domain" description="TonB-dependent receptor plug" evidence="11">
    <location>
        <begin position="177"/>
        <end position="281"/>
    </location>
</feature>
<dbReference type="InterPro" id="IPR036942">
    <property type="entry name" value="Beta-barrel_TonB_sf"/>
</dbReference>
<evidence type="ECO:0000256" key="7">
    <source>
        <dbReference type="ARBA" id="ARBA00023237"/>
    </source>
</evidence>
<feature type="domain" description="AMIN" evidence="12">
    <location>
        <begin position="49"/>
        <end position="132"/>
    </location>
</feature>
<keyword evidence="4 8" id="KW-0812">Transmembrane</keyword>
<evidence type="ECO:0000256" key="8">
    <source>
        <dbReference type="PROSITE-ProRule" id="PRU01360"/>
    </source>
</evidence>
<comment type="similarity">
    <text evidence="8 9">Belongs to the TonB-dependent receptor family.</text>
</comment>
<keyword evidence="5 9" id="KW-0798">TonB box</keyword>
<dbReference type="GO" id="GO:0009279">
    <property type="term" value="C:cell outer membrane"/>
    <property type="evidence" value="ECO:0007669"/>
    <property type="project" value="UniProtKB-SubCell"/>
</dbReference>
<dbReference type="InterPro" id="IPR039426">
    <property type="entry name" value="TonB-dep_rcpt-like"/>
</dbReference>
<dbReference type="Pfam" id="PF07715">
    <property type="entry name" value="Plug"/>
    <property type="match status" value="1"/>
</dbReference>
<evidence type="ECO:0000256" key="3">
    <source>
        <dbReference type="ARBA" id="ARBA00022452"/>
    </source>
</evidence>
<accession>A0A844GVJ9</accession>
<comment type="caution">
    <text evidence="13">The sequence shown here is derived from an EMBL/GenBank/DDBJ whole genome shotgun (WGS) entry which is preliminary data.</text>
</comment>
<proteinExistence type="inferred from homology"/>
<dbReference type="GO" id="GO:0015344">
    <property type="term" value="F:siderophore uptake transmembrane transporter activity"/>
    <property type="evidence" value="ECO:0007669"/>
    <property type="project" value="TreeGrafter"/>
</dbReference>
<keyword evidence="3 8" id="KW-1134">Transmembrane beta strand</keyword>
<evidence type="ECO:0000256" key="2">
    <source>
        <dbReference type="ARBA" id="ARBA00022448"/>
    </source>
</evidence>
<keyword evidence="7 8" id="KW-0998">Cell outer membrane</keyword>
<dbReference type="Gene3D" id="2.170.130.10">
    <property type="entry name" value="TonB-dependent receptor, plug domain"/>
    <property type="match status" value="1"/>
</dbReference>
<dbReference type="EMBL" id="WMIA01000031">
    <property type="protein sequence ID" value="MTF40504.1"/>
    <property type="molecule type" value="Genomic_DNA"/>
</dbReference>
<dbReference type="PROSITE" id="PS52016">
    <property type="entry name" value="TONB_DEPENDENT_REC_3"/>
    <property type="match status" value="1"/>
</dbReference>
<feature type="domain" description="TonB-dependent receptor-like beta-barrel" evidence="10">
    <location>
        <begin position="376"/>
        <end position="814"/>
    </location>
</feature>
<reference evidence="13 14" key="1">
    <citation type="submission" date="2019-11" db="EMBL/GenBank/DDBJ databases">
        <title>Isolation of a new High Light Tolerant Cyanobacteria.</title>
        <authorList>
            <person name="Dobson Z."/>
            <person name="Vaughn N."/>
            <person name="Vaughn M."/>
            <person name="Fromme P."/>
            <person name="Mazor Y."/>
        </authorList>
    </citation>
    <scope>NUCLEOTIDE SEQUENCE [LARGE SCALE GENOMIC DNA]</scope>
    <source>
        <strain evidence="13 14">0216</strain>
    </source>
</reference>
<evidence type="ECO:0000256" key="1">
    <source>
        <dbReference type="ARBA" id="ARBA00004571"/>
    </source>
</evidence>
<dbReference type="Pfam" id="PF00593">
    <property type="entry name" value="TonB_dep_Rec_b-barrel"/>
    <property type="match status" value="1"/>
</dbReference>
<keyword evidence="6 8" id="KW-0472">Membrane</keyword>
<evidence type="ECO:0000259" key="12">
    <source>
        <dbReference type="Pfam" id="PF11741"/>
    </source>
</evidence>
<evidence type="ECO:0000259" key="10">
    <source>
        <dbReference type="Pfam" id="PF00593"/>
    </source>
</evidence>
<evidence type="ECO:0000256" key="5">
    <source>
        <dbReference type="ARBA" id="ARBA00023077"/>
    </source>
</evidence>
<dbReference type="RefSeq" id="WP_155084653.1">
    <property type="nucleotide sequence ID" value="NZ_WMIA01000031.1"/>
</dbReference>
<dbReference type="GO" id="GO:0044718">
    <property type="term" value="P:siderophore transmembrane transport"/>
    <property type="evidence" value="ECO:0007669"/>
    <property type="project" value="TreeGrafter"/>
</dbReference>
<evidence type="ECO:0000256" key="9">
    <source>
        <dbReference type="RuleBase" id="RU003357"/>
    </source>
</evidence>
<keyword evidence="13" id="KW-0675">Receptor</keyword>
<keyword evidence="2 8" id="KW-0813">Transport</keyword>
<dbReference type="InterPro" id="IPR012910">
    <property type="entry name" value="Plug_dom"/>
</dbReference>
<comment type="subcellular location">
    <subcellularLocation>
        <location evidence="1 8">Cell outer membrane</location>
        <topology evidence="1 8">Multi-pass membrane protein</topology>
    </subcellularLocation>
</comment>
<evidence type="ECO:0000313" key="13">
    <source>
        <dbReference type="EMBL" id="MTF40504.1"/>
    </source>
</evidence>
<dbReference type="InterPro" id="IPR021731">
    <property type="entry name" value="AMIN_dom"/>
</dbReference>
<dbReference type="SUPFAM" id="SSF56935">
    <property type="entry name" value="Porins"/>
    <property type="match status" value="1"/>
</dbReference>
<dbReference type="AlphaFoldDB" id="A0A844GVJ9"/>
<dbReference type="Pfam" id="PF11741">
    <property type="entry name" value="AMIN"/>
    <property type="match status" value="1"/>
</dbReference>
<sequence>MKKQFYFLSLTGLMILGANPMIVRAETIDSDLRSNLLLAQETKIITINNIFFEPTETGLQILVENDSSEPLQPLIFPNENNLVIEFLETQLGFEGLQQENISEEITAITVEPLEGNVVRMTIKGKNQAPSAQIIPADDNSFILSVTPVSDSDIATNPEEEEETIELVVTANRSEEEVENVPRSVTIINRPQIEEQTNITNDLRTILGNLVPGFGPPPSESTPRSIVQNLRGRSPLILIDGVPLTSNYGLDRELRTIDPDVIERIEVVRGPTAIYGGQATGGLINIITRFPSPETLETELSAGLGLSLTHPGDSFYNRVGGLVSGTSKSGEVDYLLFVKREDNGAFFDAEGDRIPETSGGGVIDATAYSILAKSAFYFDENQKLQLTFNFYDGRQDTNYISDPAIRNIDGIQKARALRVNSDTKGTDLAGDQNIFVSATYTHDDLMGSKALAQVYYRDYTSIVGAGDFRGGFFDAIVRQRATGDKWGTRLQIDTPLTFMGGESNVVWGLDYVKEDNQAPFEVFDPVSFDNNGTLRKIDERTFVPLHTLGQLGLFGQVRWDVNPNWLISGGLRHERIGLEVDDYTTFSGTAIKGGNLDFNATVFNLGTVYKITEQFNIFASFAQGFSVPAFGGVLRTPPPDFTNINQNLQLTEPIKVNNYEIGLRGQWNNIQASISGFYNTSDLGEDYAFNDGVSQLVRAPERIYGIEATLDTQLNDYWSLGGTFSWTEGENDEDDNGSYLPISTFRIQPIKLTGYIEHQTTPSWNNRLQFLYVANRDRAFKDGVDAVPVTDYFTVDYISNVKLGQGTLQIGIQNLFNNQYAPVQSQFLSGFNEIFNAAASGINLRVGYKINF</sequence>
<dbReference type="Proteomes" id="UP000437131">
    <property type="component" value="Unassembled WGS sequence"/>
</dbReference>
<dbReference type="InterPro" id="IPR037066">
    <property type="entry name" value="Plug_dom_sf"/>
</dbReference>
<protein>
    <submittedName>
        <fullName evidence="13">TonB-dependent receptor</fullName>
    </submittedName>
</protein>
<evidence type="ECO:0000256" key="6">
    <source>
        <dbReference type="ARBA" id="ARBA00023136"/>
    </source>
</evidence>